<keyword evidence="5 14" id="KW-0444">Lipid biosynthesis</keyword>
<evidence type="ECO:0000256" key="8">
    <source>
        <dbReference type="ARBA" id="ARBA00023098"/>
    </source>
</evidence>
<evidence type="ECO:0000256" key="6">
    <source>
        <dbReference type="ARBA" id="ARBA00022679"/>
    </source>
</evidence>
<dbReference type="EMBL" id="VBAK01000128">
    <property type="protein sequence ID" value="TMI89205.1"/>
    <property type="molecule type" value="Genomic_DNA"/>
</dbReference>
<dbReference type="GO" id="GO:0004315">
    <property type="term" value="F:3-oxoacyl-[acyl-carrier-protein] synthase activity"/>
    <property type="evidence" value="ECO:0007669"/>
    <property type="project" value="UniProtKB-UniRule"/>
</dbReference>
<dbReference type="SMART" id="SM00825">
    <property type="entry name" value="PKS_KS"/>
    <property type="match status" value="1"/>
</dbReference>
<evidence type="ECO:0000313" key="18">
    <source>
        <dbReference type="EMBL" id="TMI89205.1"/>
    </source>
</evidence>
<evidence type="ECO:0000256" key="11">
    <source>
        <dbReference type="ARBA" id="ARBA00024006"/>
    </source>
</evidence>
<keyword evidence="6 14" id="KW-0808">Transferase</keyword>
<dbReference type="InterPro" id="IPR017568">
    <property type="entry name" value="3-oxoacyl-ACP_synth-2"/>
</dbReference>
<accession>A0A537K096</accession>
<protein>
    <recommendedName>
        <fullName evidence="4 14">3-oxoacyl-[acyl-carrier-protein] synthase 2</fullName>
        <ecNumber evidence="3 14">2.3.1.179</ecNumber>
    </recommendedName>
</protein>
<proteinExistence type="inferred from homology"/>
<dbReference type="UniPathway" id="UPA00094"/>
<evidence type="ECO:0000256" key="1">
    <source>
        <dbReference type="ARBA" id="ARBA00005194"/>
    </source>
</evidence>
<reference evidence="18 19" key="1">
    <citation type="journal article" date="2019" name="Nat. Microbiol.">
        <title>Mediterranean grassland soil C-N compound turnover is dependent on rainfall and depth, and is mediated by genomically divergent microorganisms.</title>
        <authorList>
            <person name="Diamond S."/>
            <person name="Andeer P.F."/>
            <person name="Li Z."/>
            <person name="Crits-Christoph A."/>
            <person name="Burstein D."/>
            <person name="Anantharaman K."/>
            <person name="Lane K.R."/>
            <person name="Thomas B.C."/>
            <person name="Pan C."/>
            <person name="Northen T.R."/>
            <person name="Banfield J.F."/>
        </authorList>
    </citation>
    <scope>NUCLEOTIDE SEQUENCE [LARGE SCALE GENOMIC DNA]</scope>
    <source>
        <strain evidence="18">NP_3</strain>
    </source>
</reference>
<evidence type="ECO:0000256" key="15">
    <source>
        <dbReference type="PIRSR" id="PIRSR000447-1"/>
    </source>
</evidence>
<dbReference type="InterPro" id="IPR000794">
    <property type="entry name" value="Beta-ketoacyl_synthase"/>
</dbReference>
<dbReference type="GO" id="GO:0030497">
    <property type="term" value="P:fatty acid elongation"/>
    <property type="evidence" value="ECO:0007669"/>
    <property type="project" value="UniProtKB-ARBA"/>
</dbReference>
<dbReference type="FunFam" id="3.40.47.10:FF:000029">
    <property type="entry name" value="3-oxoacyl-[acyl-carrier-protein] synthase 1"/>
    <property type="match status" value="1"/>
</dbReference>
<evidence type="ECO:0000256" key="16">
    <source>
        <dbReference type="RuleBase" id="RU003694"/>
    </source>
</evidence>
<dbReference type="SUPFAM" id="SSF53901">
    <property type="entry name" value="Thiolase-like"/>
    <property type="match status" value="2"/>
</dbReference>
<evidence type="ECO:0000256" key="12">
    <source>
        <dbReference type="ARBA" id="ARBA00047318"/>
    </source>
</evidence>
<dbReference type="PANTHER" id="PTHR11712">
    <property type="entry name" value="POLYKETIDE SYNTHASE-RELATED"/>
    <property type="match status" value="1"/>
</dbReference>
<evidence type="ECO:0000256" key="2">
    <source>
        <dbReference type="ARBA" id="ARBA00008467"/>
    </source>
</evidence>
<keyword evidence="7" id="KW-0276">Fatty acid metabolism</keyword>
<evidence type="ECO:0000256" key="9">
    <source>
        <dbReference type="ARBA" id="ARBA00023160"/>
    </source>
</evidence>
<dbReference type="NCBIfam" id="NF005589">
    <property type="entry name" value="PRK07314.1"/>
    <property type="match status" value="1"/>
</dbReference>
<dbReference type="InterPro" id="IPR020841">
    <property type="entry name" value="PKS_Beta-ketoAc_synthase_dom"/>
</dbReference>
<evidence type="ECO:0000256" key="14">
    <source>
        <dbReference type="PIRNR" id="PIRNR000447"/>
    </source>
</evidence>
<comment type="similarity">
    <text evidence="2 14 16">Belongs to the thiolase-like superfamily. Beta-ketoacyl-ACP synthases family.</text>
</comment>
<feature type="domain" description="Ketosynthase family 3 (KS3)" evidence="17">
    <location>
        <begin position="1"/>
        <end position="409"/>
    </location>
</feature>
<comment type="catalytic activity">
    <reaction evidence="13 14">
        <text>a fatty acyl-[ACP] + malonyl-[ACP] + H(+) = a 3-oxoacyl-[ACP] + holo-[ACP] + CO2</text>
        <dbReference type="Rhea" id="RHEA:22836"/>
        <dbReference type="Rhea" id="RHEA-COMP:9623"/>
        <dbReference type="Rhea" id="RHEA-COMP:9685"/>
        <dbReference type="Rhea" id="RHEA-COMP:9916"/>
        <dbReference type="Rhea" id="RHEA-COMP:14125"/>
        <dbReference type="ChEBI" id="CHEBI:15378"/>
        <dbReference type="ChEBI" id="CHEBI:16526"/>
        <dbReference type="ChEBI" id="CHEBI:64479"/>
        <dbReference type="ChEBI" id="CHEBI:78449"/>
        <dbReference type="ChEBI" id="CHEBI:78776"/>
        <dbReference type="ChEBI" id="CHEBI:138651"/>
    </reaction>
</comment>
<evidence type="ECO:0000256" key="13">
    <source>
        <dbReference type="ARBA" id="ARBA00047659"/>
    </source>
</evidence>
<comment type="catalytic activity">
    <reaction evidence="12 14">
        <text>(9Z)-hexadecenoyl-[ACP] + malonyl-[ACP] + H(+) = 3-oxo-(11Z)-octadecenoyl-[ACP] + holo-[ACP] + CO2</text>
        <dbReference type="Rhea" id="RHEA:55040"/>
        <dbReference type="Rhea" id="RHEA-COMP:9623"/>
        <dbReference type="Rhea" id="RHEA-COMP:9685"/>
        <dbReference type="Rhea" id="RHEA-COMP:10800"/>
        <dbReference type="Rhea" id="RHEA-COMP:14074"/>
        <dbReference type="ChEBI" id="CHEBI:15378"/>
        <dbReference type="ChEBI" id="CHEBI:16526"/>
        <dbReference type="ChEBI" id="CHEBI:64479"/>
        <dbReference type="ChEBI" id="CHEBI:78449"/>
        <dbReference type="ChEBI" id="CHEBI:83989"/>
        <dbReference type="ChEBI" id="CHEBI:138538"/>
        <dbReference type="EC" id="2.3.1.179"/>
    </reaction>
</comment>
<comment type="caution">
    <text evidence="18">The sequence shown here is derived from an EMBL/GenBank/DDBJ whole genome shotgun (WGS) entry which is preliminary data.</text>
</comment>
<gene>
    <name evidence="18" type="primary">fabF</name>
    <name evidence="18" type="ORF">E6H00_10420</name>
</gene>
<evidence type="ECO:0000256" key="10">
    <source>
        <dbReference type="ARBA" id="ARBA00023315"/>
    </source>
</evidence>
<keyword evidence="10 14" id="KW-0012">Acyltransferase</keyword>
<dbReference type="AlphaFoldDB" id="A0A537K096"/>
<dbReference type="InterPro" id="IPR016039">
    <property type="entry name" value="Thiolase-like"/>
</dbReference>
<dbReference type="Pfam" id="PF02801">
    <property type="entry name" value="Ketoacyl-synt_C"/>
    <property type="match status" value="1"/>
</dbReference>
<sequence>MARAVITGIGAITPVGLSARESWASLLGGRSGVRPLSRFDASPYPVRIAAEVRGFDPLAVISRKRVRRTARFAQLAIAAAQEAVTDARLPPLPQITDRVGVTIATALGGIDVVDSEAPRSDGRAPARVTPFLLPMLISNMAASAVSIHFGLRGPSNTSVGACASGTIALAEARRWIHTGEADYVLAGGTEAGITPTVWAALCALGALSTRNDAPERASRPFDLHRDGFVYGEGAVVFVVEREDLARAREAHLYAELAGAGMTSDAYHETAPQPEGDAAAQAMRLALAGAGAQAEDVDLVVAHGTGTPLNDAAETRAIKLALGSRASKVPVSAPKSMVGHMIGAAGALDALVGVLAIRDGRIPPTINLETPDPVCDLDYVPRQARAARVRLALANAFGFGGQNCVVAVRAAPGR</sequence>
<name>A0A537K096_9BACT</name>
<keyword evidence="9 14" id="KW-0275">Fatty acid biosynthesis</keyword>
<comment type="pathway">
    <text evidence="1 14">Lipid metabolism; fatty acid biosynthesis.</text>
</comment>
<evidence type="ECO:0000259" key="17">
    <source>
        <dbReference type="PROSITE" id="PS52004"/>
    </source>
</evidence>
<dbReference type="PANTHER" id="PTHR11712:SF336">
    <property type="entry name" value="3-OXOACYL-[ACYL-CARRIER-PROTEIN] SYNTHASE, MITOCHONDRIAL"/>
    <property type="match status" value="1"/>
</dbReference>
<comment type="function">
    <text evidence="11 14">Involved in the type II fatty acid elongation cycle. Catalyzes the elongation of a wide range of acyl-ACP by the addition of two carbons from malonyl-ACP to an acyl acceptor. Can efficiently catalyze the conversion of palmitoleoyl-ACP (cis-hexadec-9-enoyl-ACP) to cis-vaccenoyl-ACP (cis-octadec-11-enoyl-ACP), an essential step in the thermal regulation of fatty acid composition.</text>
</comment>
<dbReference type="InterPro" id="IPR014030">
    <property type="entry name" value="Ketoacyl_synth_N"/>
</dbReference>
<dbReference type="CDD" id="cd00834">
    <property type="entry name" value="KAS_I_II"/>
    <property type="match status" value="1"/>
</dbReference>
<dbReference type="FunFam" id="3.40.47.10:FF:000018">
    <property type="entry name" value="3-oxoacyl-[acyl-carrier-protein] synthase 2"/>
    <property type="match status" value="1"/>
</dbReference>
<dbReference type="EC" id="2.3.1.179" evidence="3 14"/>
<evidence type="ECO:0000256" key="5">
    <source>
        <dbReference type="ARBA" id="ARBA00022516"/>
    </source>
</evidence>
<evidence type="ECO:0000313" key="19">
    <source>
        <dbReference type="Proteomes" id="UP000318509"/>
    </source>
</evidence>
<evidence type="ECO:0000256" key="3">
    <source>
        <dbReference type="ARBA" id="ARBA00012356"/>
    </source>
</evidence>
<dbReference type="PIRSF" id="PIRSF000447">
    <property type="entry name" value="KAS_II"/>
    <property type="match status" value="1"/>
</dbReference>
<evidence type="ECO:0000256" key="4">
    <source>
        <dbReference type="ARBA" id="ARBA00014657"/>
    </source>
</evidence>
<dbReference type="GO" id="GO:0005829">
    <property type="term" value="C:cytosol"/>
    <property type="evidence" value="ECO:0007669"/>
    <property type="project" value="TreeGrafter"/>
</dbReference>
<feature type="active site" description="For beta-ketoacyl synthase activity" evidence="15">
    <location>
        <position position="162"/>
    </location>
</feature>
<dbReference type="Proteomes" id="UP000318509">
    <property type="component" value="Unassembled WGS sequence"/>
</dbReference>
<dbReference type="PROSITE" id="PS52004">
    <property type="entry name" value="KS3_2"/>
    <property type="match status" value="1"/>
</dbReference>
<keyword evidence="8" id="KW-0443">Lipid metabolism</keyword>
<organism evidence="18 19">
    <name type="scientific">Candidatus Segetimicrobium genomatis</name>
    <dbReference type="NCBI Taxonomy" id="2569760"/>
    <lineage>
        <taxon>Bacteria</taxon>
        <taxon>Bacillati</taxon>
        <taxon>Candidatus Sysuimicrobiota</taxon>
        <taxon>Candidatus Sysuimicrobiia</taxon>
        <taxon>Candidatus Sysuimicrobiales</taxon>
        <taxon>Candidatus Segetimicrobiaceae</taxon>
        <taxon>Candidatus Segetimicrobium</taxon>
    </lineage>
</organism>
<dbReference type="Pfam" id="PF00109">
    <property type="entry name" value="ketoacyl-synt"/>
    <property type="match status" value="1"/>
</dbReference>
<dbReference type="InterPro" id="IPR014031">
    <property type="entry name" value="Ketoacyl_synth_C"/>
</dbReference>
<evidence type="ECO:0000256" key="7">
    <source>
        <dbReference type="ARBA" id="ARBA00022832"/>
    </source>
</evidence>
<dbReference type="Gene3D" id="3.40.47.10">
    <property type="match status" value="1"/>
</dbReference>
<dbReference type="NCBIfam" id="TIGR03150">
    <property type="entry name" value="fabF"/>
    <property type="match status" value="1"/>
</dbReference>